<dbReference type="AlphaFoldDB" id="Z9JN56"/>
<organism evidence="2 3">
    <name type="scientific">Brachybacterium phenoliresistens</name>
    <dbReference type="NCBI Taxonomy" id="396014"/>
    <lineage>
        <taxon>Bacteria</taxon>
        <taxon>Bacillati</taxon>
        <taxon>Actinomycetota</taxon>
        <taxon>Actinomycetes</taxon>
        <taxon>Micrococcales</taxon>
        <taxon>Dermabacteraceae</taxon>
        <taxon>Brachybacterium</taxon>
    </lineage>
</organism>
<name>Z9JN56_9MICO</name>
<evidence type="ECO:0000313" key="2">
    <source>
        <dbReference type="EMBL" id="EWS79589.1"/>
    </source>
</evidence>
<feature type="compositionally biased region" description="Acidic residues" evidence="1">
    <location>
        <begin position="70"/>
        <end position="79"/>
    </location>
</feature>
<dbReference type="OrthoDB" id="4794545at2"/>
<feature type="compositionally biased region" description="Basic and acidic residues" evidence="1">
    <location>
        <begin position="54"/>
        <end position="69"/>
    </location>
</feature>
<feature type="compositionally biased region" description="Acidic residues" evidence="1">
    <location>
        <begin position="117"/>
        <end position="130"/>
    </location>
</feature>
<proteinExistence type="predicted"/>
<dbReference type="RefSeq" id="WP_038374618.1">
    <property type="nucleotide sequence ID" value="NZ_BAAAOW010000006.1"/>
</dbReference>
<dbReference type="EMBL" id="JDYK01000031">
    <property type="protein sequence ID" value="EWS79589.1"/>
    <property type="molecule type" value="Genomic_DNA"/>
</dbReference>
<feature type="compositionally biased region" description="Low complexity" evidence="1">
    <location>
        <begin position="9"/>
        <end position="26"/>
    </location>
</feature>
<feature type="region of interest" description="Disordered" evidence="1">
    <location>
        <begin position="1"/>
        <end position="147"/>
    </location>
</feature>
<dbReference type="Proteomes" id="UP000023067">
    <property type="component" value="Unassembled WGS sequence"/>
</dbReference>
<accession>Z9JN56</accession>
<dbReference type="eggNOG" id="ENOG5032F54">
    <property type="taxonomic scope" value="Bacteria"/>
</dbReference>
<evidence type="ECO:0000256" key="1">
    <source>
        <dbReference type="SAM" id="MobiDB-lite"/>
    </source>
</evidence>
<gene>
    <name evidence="2" type="ORF">BF93_12905</name>
</gene>
<feature type="compositionally biased region" description="Acidic residues" evidence="1">
    <location>
        <begin position="94"/>
        <end position="105"/>
    </location>
</feature>
<protein>
    <submittedName>
        <fullName evidence="2">Uncharacterized protein</fullName>
    </submittedName>
</protein>
<reference evidence="2 3" key="1">
    <citation type="submission" date="2014-02" db="EMBL/GenBank/DDBJ databases">
        <title>Genome sequence of Brachybacterium phenoliresistens strain W13A50.</title>
        <authorList>
            <person name="Wang X."/>
        </authorList>
    </citation>
    <scope>NUCLEOTIDE SEQUENCE [LARGE SCALE GENOMIC DNA]</scope>
    <source>
        <strain evidence="2 3">W13A50</strain>
    </source>
</reference>
<evidence type="ECO:0000313" key="3">
    <source>
        <dbReference type="Proteomes" id="UP000023067"/>
    </source>
</evidence>
<dbReference type="PATRIC" id="fig|396014.3.peg.3621"/>
<keyword evidence="3" id="KW-1185">Reference proteome</keyword>
<comment type="caution">
    <text evidence="2">The sequence shown here is derived from an EMBL/GenBank/DDBJ whole genome shotgun (WGS) entry which is preliminary data.</text>
</comment>
<dbReference type="HOGENOM" id="CLU_1764521_0_0_11"/>
<sequence>MSENGFENEAAQAVDAGDVDAYAEYGQDGGEGEVEPGAEGPKGTGVEGADAAFELERREEESAQDRSDEAPDFPDELGEDLTSAAEQGNRDGDEMVAEGQDDAEVAELSGDLRDVDALEDDGITPVTDDDGLPRASDTFPEEDGAGL</sequence>
<dbReference type="STRING" id="396014.BF93_12905"/>